<dbReference type="GO" id="GO:0140097">
    <property type="term" value="F:catalytic activity, acting on DNA"/>
    <property type="evidence" value="ECO:0007669"/>
    <property type="project" value="UniProtKB-ARBA"/>
</dbReference>
<keyword evidence="4" id="KW-0067">ATP-binding</keyword>
<name>A0A830GSN1_9CREN</name>
<dbReference type="PANTHER" id="PTHR11274:SF12">
    <property type="entry name" value="HELICASE, POSSIBLE DNA REPAIR RAD25"/>
    <property type="match status" value="1"/>
</dbReference>
<dbReference type="SMART" id="SM00490">
    <property type="entry name" value="HELICc"/>
    <property type="match status" value="1"/>
</dbReference>
<dbReference type="InterPro" id="IPR006935">
    <property type="entry name" value="Helicase/UvrB_N"/>
</dbReference>
<feature type="domain" description="Helicase C-terminal" evidence="6">
    <location>
        <begin position="488"/>
        <end position="648"/>
    </location>
</feature>
<evidence type="ECO:0000259" key="6">
    <source>
        <dbReference type="PROSITE" id="PS51194"/>
    </source>
</evidence>
<dbReference type="CDD" id="cd17926">
    <property type="entry name" value="DEXHc_RE"/>
    <property type="match status" value="1"/>
</dbReference>
<reference evidence="7" key="2">
    <citation type="submission" date="2020-09" db="EMBL/GenBank/DDBJ databases">
        <authorList>
            <person name="Sun Q."/>
            <person name="Ohkuma M."/>
        </authorList>
    </citation>
    <scope>NUCLEOTIDE SEQUENCE</scope>
    <source>
        <strain evidence="7">JCM 10088</strain>
    </source>
</reference>
<dbReference type="GO" id="GO:0003677">
    <property type="term" value="F:DNA binding"/>
    <property type="evidence" value="ECO:0007669"/>
    <property type="project" value="InterPro"/>
</dbReference>
<gene>
    <name evidence="7" type="ORF">GCM10007981_07720</name>
</gene>
<dbReference type="PANTHER" id="PTHR11274">
    <property type="entry name" value="RAD25/XP-B DNA REPAIR HELICASE"/>
    <property type="match status" value="1"/>
</dbReference>
<proteinExistence type="predicted"/>
<reference evidence="7" key="1">
    <citation type="journal article" date="2014" name="Int. J. Syst. Evol. Microbiol.">
        <title>Complete genome sequence of Corynebacterium casei LMG S-19264T (=DSM 44701T), isolated from a smear-ripened cheese.</title>
        <authorList>
            <consortium name="US DOE Joint Genome Institute (JGI-PGF)"/>
            <person name="Walter F."/>
            <person name="Albersmeier A."/>
            <person name="Kalinowski J."/>
            <person name="Ruckert C."/>
        </authorList>
    </citation>
    <scope>NUCLEOTIDE SEQUENCE</scope>
    <source>
        <strain evidence="7">JCM 10088</strain>
    </source>
</reference>
<dbReference type="SUPFAM" id="SSF52540">
    <property type="entry name" value="P-loop containing nucleoside triphosphate hydrolases"/>
    <property type="match status" value="1"/>
</dbReference>
<dbReference type="PROSITE" id="PS51192">
    <property type="entry name" value="HELICASE_ATP_BIND_1"/>
    <property type="match status" value="1"/>
</dbReference>
<keyword evidence="3" id="KW-0347">Helicase</keyword>
<evidence type="ECO:0000256" key="1">
    <source>
        <dbReference type="ARBA" id="ARBA00022741"/>
    </source>
</evidence>
<dbReference type="Pfam" id="PF04851">
    <property type="entry name" value="ResIII"/>
    <property type="match status" value="1"/>
</dbReference>
<evidence type="ECO:0000313" key="8">
    <source>
        <dbReference type="Proteomes" id="UP000610960"/>
    </source>
</evidence>
<dbReference type="AlphaFoldDB" id="A0A830GSN1"/>
<dbReference type="InterPro" id="IPR027417">
    <property type="entry name" value="P-loop_NTPase"/>
</dbReference>
<comment type="caution">
    <text evidence="7">The sequence shown here is derived from an EMBL/GenBank/DDBJ whole genome shotgun (WGS) entry which is preliminary data.</text>
</comment>
<feature type="domain" description="Helicase ATP-binding" evidence="5">
    <location>
        <begin position="290"/>
        <end position="434"/>
    </location>
</feature>
<keyword evidence="2" id="KW-0378">Hydrolase</keyword>
<dbReference type="PROSITE" id="PS51194">
    <property type="entry name" value="HELICASE_CTER"/>
    <property type="match status" value="1"/>
</dbReference>
<evidence type="ECO:0000313" key="7">
    <source>
        <dbReference type="EMBL" id="GGP20280.1"/>
    </source>
</evidence>
<dbReference type="GO" id="GO:0004386">
    <property type="term" value="F:helicase activity"/>
    <property type="evidence" value="ECO:0007669"/>
    <property type="project" value="UniProtKB-KW"/>
</dbReference>
<dbReference type="Pfam" id="PF00271">
    <property type="entry name" value="Helicase_C"/>
    <property type="match status" value="1"/>
</dbReference>
<dbReference type="GO" id="GO:0005524">
    <property type="term" value="F:ATP binding"/>
    <property type="evidence" value="ECO:0007669"/>
    <property type="project" value="UniProtKB-KW"/>
</dbReference>
<sequence>MRKIASYERLKNLSTATEHYMHNDMRFRASINGVEVERDWDWDTIFAVKEKLKKMGFKWNGEKWIGHVNNEEQLEKLKKLLGLSHREAESMLIEMKGGKNYLQADRECDDLNEGRNASIYCAAKAIMRRGDLIAKASNFDEYAKMVLDEVRKLSPEKPVPAYIVDMIMNSKQSFERRREWRRAEVCRGTATLNFITSALLRDLYSLKIRYNRISKDGKLMEGWFHAVERGGVSNVNGRWIIKFPIFMEEEVVDIISKHGFIMAKCEPTVRRIELPRRDVNLLGFQNNAVDAWIKNGYRGTIVIPTGGGKTFIAMKAMATLSVRTIILVTTAELMRQWMKRVETILGASVGALGNGQTEVRDVTVAIYNSAIKHIGEVEDYFDLAIFDEAHHVPAETFKEVAFRLTAPYRLALSATPDREDENQHLIYMSAGDVVFKASYDDMMAAGLVVPIRHYRIYVDMDWEERNTYQEAGDNPIVLRNIAAKAKAKIKPIVELTKAERDAGSKIIIFTQYIDQAREIYEALAMNDAELITSKARGREEAFKRFSEGRTRVLITTTVLDEGVDVPDADVAIIASGTGSPRQMIQRVGRVVRASPGKREARIYEVISKGTIEEALSEMRHDNEIHESECRKYLGTEVERLIRHVNSLRARGNIEDFLK</sequence>
<evidence type="ECO:0000259" key="5">
    <source>
        <dbReference type="PROSITE" id="PS51192"/>
    </source>
</evidence>
<evidence type="ECO:0000256" key="4">
    <source>
        <dbReference type="ARBA" id="ARBA00022840"/>
    </source>
</evidence>
<dbReference type="InterPro" id="IPR001650">
    <property type="entry name" value="Helicase_C-like"/>
</dbReference>
<dbReference type="InterPro" id="IPR050615">
    <property type="entry name" value="ATP-dep_DNA_Helicase"/>
</dbReference>
<dbReference type="SMART" id="SM00487">
    <property type="entry name" value="DEXDc"/>
    <property type="match status" value="1"/>
</dbReference>
<organism evidence="7 8">
    <name type="scientific">Thermocladium modestius</name>
    <dbReference type="NCBI Taxonomy" id="62609"/>
    <lineage>
        <taxon>Archaea</taxon>
        <taxon>Thermoproteota</taxon>
        <taxon>Thermoprotei</taxon>
        <taxon>Thermoproteales</taxon>
        <taxon>Thermoproteaceae</taxon>
        <taxon>Thermocladium</taxon>
    </lineage>
</organism>
<dbReference type="InterPro" id="IPR014001">
    <property type="entry name" value="Helicase_ATP-bd"/>
</dbReference>
<dbReference type="GO" id="GO:0016787">
    <property type="term" value="F:hydrolase activity"/>
    <property type="evidence" value="ECO:0007669"/>
    <property type="project" value="UniProtKB-KW"/>
</dbReference>
<evidence type="ECO:0000256" key="2">
    <source>
        <dbReference type="ARBA" id="ARBA00022801"/>
    </source>
</evidence>
<dbReference type="Proteomes" id="UP000610960">
    <property type="component" value="Unassembled WGS sequence"/>
</dbReference>
<accession>A0A830GSN1</accession>
<keyword evidence="8" id="KW-1185">Reference proteome</keyword>
<evidence type="ECO:0000256" key="3">
    <source>
        <dbReference type="ARBA" id="ARBA00022806"/>
    </source>
</evidence>
<dbReference type="EMBL" id="BMNL01000002">
    <property type="protein sequence ID" value="GGP20280.1"/>
    <property type="molecule type" value="Genomic_DNA"/>
</dbReference>
<keyword evidence="1" id="KW-0547">Nucleotide-binding</keyword>
<protein>
    <submittedName>
        <fullName evidence="7">Heavy metal transporter</fullName>
    </submittedName>
</protein>
<dbReference type="Gene3D" id="3.40.50.300">
    <property type="entry name" value="P-loop containing nucleotide triphosphate hydrolases"/>
    <property type="match status" value="2"/>
</dbReference>